<feature type="chain" id="PRO_5045231823" evidence="1">
    <location>
        <begin position="19"/>
        <end position="58"/>
    </location>
</feature>
<organism evidence="2 3">
    <name type="scientific">Drosophila suzukii</name>
    <name type="common">Spotted-wing drosophila fruit fly</name>
    <dbReference type="NCBI Taxonomy" id="28584"/>
    <lineage>
        <taxon>Eukaryota</taxon>
        <taxon>Metazoa</taxon>
        <taxon>Ecdysozoa</taxon>
        <taxon>Arthropoda</taxon>
        <taxon>Hexapoda</taxon>
        <taxon>Insecta</taxon>
        <taxon>Pterygota</taxon>
        <taxon>Neoptera</taxon>
        <taxon>Endopterygota</taxon>
        <taxon>Diptera</taxon>
        <taxon>Brachycera</taxon>
        <taxon>Muscomorpha</taxon>
        <taxon>Ephydroidea</taxon>
        <taxon>Drosophilidae</taxon>
        <taxon>Drosophila</taxon>
        <taxon>Sophophora</taxon>
    </lineage>
</organism>
<feature type="signal peptide" evidence="1">
    <location>
        <begin position="1"/>
        <end position="18"/>
    </location>
</feature>
<dbReference type="Proteomes" id="UP001652628">
    <property type="component" value="Chromosome 3"/>
</dbReference>
<evidence type="ECO:0000313" key="3">
    <source>
        <dbReference type="RefSeq" id="XP_065721376.2"/>
    </source>
</evidence>
<sequence>MLIAQLGLLLCILGYVAAKCQQNGDTCQMHTDCCSGMCLTYLSRCTTCPNCNLPYQIG</sequence>
<protein>
    <submittedName>
        <fullName evidence="3">Omega-conotoxin-like protein 1</fullName>
    </submittedName>
</protein>
<dbReference type="RefSeq" id="XP_065721376.2">
    <property type="nucleotide sequence ID" value="XM_065865304.2"/>
</dbReference>
<dbReference type="AlphaFoldDB" id="A0AB40DCU4"/>
<proteinExistence type="predicted"/>
<gene>
    <name evidence="3" type="primary">LOC136117005</name>
</gene>
<keyword evidence="2" id="KW-1185">Reference proteome</keyword>
<dbReference type="GeneID" id="136117005"/>
<reference evidence="3" key="1">
    <citation type="submission" date="2025-08" db="UniProtKB">
        <authorList>
            <consortium name="RefSeq"/>
        </authorList>
    </citation>
    <scope>IDENTIFICATION</scope>
</reference>
<evidence type="ECO:0000256" key="1">
    <source>
        <dbReference type="SAM" id="SignalP"/>
    </source>
</evidence>
<keyword evidence="1" id="KW-0732">Signal</keyword>
<accession>A0AB40DCU4</accession>
<evidence type="ECO:0000313" key="2">
    <source>
        <dbReference type="Proteomes" id="UP001652628"/>
    </source>
</evidence>
<name>A0AB40DCU4_DROSZ</name>